<evidence type="ECO:0000256" key="5">
    <source>
        <dbReference type="ARBA" id="ARBA00040529"/>
    </source>
</evidence>
<dbReference type="RefSeq" id="WP_068363157.1">
    <property type="nucleotide sequence ID" value="NZ_FOJN01000014.1"/>
</dbReference>
<gene>
    <name evidence="9" type="ORF">SAMN05444374_11452</name>
</gene>
<dbReference type="NCBIfam" id="TIGR01930">
    <property type="entry name" value="AcCoA-C-Actrans"/>
    <property type="match status" value="1"/>
</dbReference>
<dbReference type="GeneID" id="85487098"/>
<reference evidence="9 10" key="1">
    <citation type="submission" date="2016-10" db="EMBL/GenBank/DDBJ databases">
        <authorList>
            <person name="de Groot N.N."/>
        </authorList>
    </citation>
    <scope>NUCLEOTIDE SEQUENCE [LARGE SCALE GENOMIC DNA]</scope>
    <source>
        <strain evidence="9 10">DSM 44908</strain>
    </source>
</reference>
<dbReference type="PANTHER" id="PTHR18919">
    <property type="entry name" value="ACETYL-COA C-ACYLTRANSFERASE"/>
    <property type="match status" value="1"/>
</dbReference>
<dbReference type="InterPro" id="IPR020617">
    <property type="entry name" value="Thiolase_C"/>
</dbReference>
<comment type="similarity">
    <text evidence="1 6">Belongs to the thiolase-like superfamily. Thiolase family.</text>
</comment>
<dbReference type="Proteomes" id="UP000182054">
    <property type="component" value="Unassembled WGS sequence"/>
</dbReference>
<dbReference type="OrthoDB" id="1402717at2"/>
<dbReference type="Pfam" id="PF00108">
    <property type="entry name" value="Thiolase_N"/>
    <property type="match status" value="1"/>
</dbReference>
<evidence type="ECO:0000256" key="1">
    <source>
        <dbReference type="ARBA" id="ARBA00010982"/>
    </source>
</evidence>
<dbReference type="AlphaFoldDB" id="A0A1I0U793"/>
<name>A0A1I0U793_9NOCA</name>
<dbReference type="SUPFAM" id="SSF53901">
    <property type="entry name" value="Thiolase-like"/>
    <property type="match status" value="2"/>
</dbReference>
<feature type="domain" description="Thiolase N-terminal" evidence="7">
    <location>
        <begin position="5"/>
        <end position="241"/>
    </location>
</feature>
<evidence type="ECO:0000256" key="4">
    <source>
        <dbReference type="ARBA" id="ARBA00023315"/>
    </source>
</evidence>
<evidence type="ECO:0000313" key="10">
    <source>
        <dbReference type="Proteomes" id="UP000182054"/>
    </source>
</evidence>
<keyword evidence="3 6" id="KW-0808">Transferase</keyword>
<evidence type="ECO:0000256" key="6">
    <source>
        <dbReference type="RuleBase" id="RU003557"/>
    </source>
</evidence>
<dbReference type="EC" id="2.3.1.9" evidence="2"/>
<proteinExistence type="inferred from homology"/>
<dbReference type="EMBL" id="FOJN01000014">
    <property type="protein sequence ID" value="SFA59743.1"/>
    <property type="molecule type" value="Genomic_DNA"/>
</dbReference>
<dbReference type="CDD" id="cd00751">
    <property type="entry name" value="thiolase"/>
    <property type="match status" value="1"/>
</dbReference>
<evidence type="ECO:0000256" key="2">
    <source>
        <dbReference type="ARBA" id="ARBA00012705"/>
    </source>
</evidence>
<protein>
    <recommendedName>
        <fullName evidence="5">Probable acetyl-CoA acetyltransferase</fullName>
        <ecNumber evidence="2">2.3.1.9</ecNumber>
    </recommendedName>
</protein>
<dbReference type="PANTHER" id="PTHR18919:SF107">
    <property type="entry name" value="ACETYL-COA ACETYLTRANSFERASE, CYTOSOLIC"/>
    <property type="match status" value="1"/>
</dbReference>
<dbReference type="InterPro" id="IPR016039">
    <property type="entry name" value="Thiolase-like"/>
</dbReference>
<feature type="domain" description="Thiolase C-terminal" evidence="8">
    <location>
        <begin position="250"/>
        <end position="370"/>
    </location>
</feature>
<keyword evidence="4 6" id="KW-0012">Acyltransferase</keyword>
<dbReference type="Pfam" id="PF02803">
    <property type="entry name" value="Thiolase_C"/>
    <property type="match status" value="1"/>
</dbReference>
<dbReference type="InterPro" id="IPR020616">
    <property type="entry name" value="Thiolase_N"/>
</dbReference>
<evidence type="ECO:0000259" key="7">
    <source>
        <dbReference type="Pfam" id="PF00108"/>
    </source>
</evidence>
<evidence type="ECO:0000256" key="3">
    <source>
        <dbReference type="ARBA" id="ARBA00022679"/>
    </source>
</evidence>
<dbReference type="PIRSF" id="PIRSF000429">
    <property type="entry name" value="Ac-CoA_Ac_transf"/>
    <property type="match status" value="1"/>
</dbReference>
<sequence length="373" mass="37384">MSDPVLLAARRTPVGIAGHAFRDVTAADLAAAVIDDVVGRVAHLGPIDDVVLGNCLGPGGDVARVAALQAGLGHRVPGVTVDRQCGSGLDAVGQAASRVRAGDADLVLAGGVESASTAPWRFRPPVGDEPPTRYTRAPFTPAGTPDPDMGPAADDLARVLGITRAQQDAYAARSHSLAAAANFSAEIVPVRGETRDRRIRAGLTAERLARLPAAFGEGGTATAGNSCGISDGAAVLAVTTRDRAEGPCLAVRSWAVAGADPALPGLAPVPAIDAALRRAGCTVDDVGTIEITEAFASVALAVIDRAGLDPDRVCQGGGAIALGHPWGASGAMLLVRLAARMTRGDGLPSALGLAACAIGGGQGIAMVVERIDA</sequence>
<accession>A0A1I0U793</accession>
<dbReference type="InterPro" id="IPR002155">
    <property type="entry name" value="Thiolase"/>
</dbReference>
<organism evidence="9 10">
    <name type="scientific">Rhodococcoides kroppenstedtii</name>
    <dbReference type="NCBI Taxonomy" id="293050"/>
    <lineage>
        <taxon>Bacteria</taxon>
        <taxon>Bacillati</taxon>
        <taxon>Actinomycetota</taxon>
        <taxon>Actinomycetes</taxon>
        <taxon>Mycobacteriales</taxon>
        <taxon>Nocardiaceae</taxon>
        <taxon>Rhodococcoides</taxon>
    </lineage>
</organism>
<evidence type="ECO:0000313" key="9">
    <source>
        <dbReference type="EMBL" id="SFA59743.1"/>
    </source>
</evidence>
<dbReference type="GO" id="GO:0003985">
    <property type="term" value="F:acetyl-CoA C-acetyltransferase activity"/>
    <property type="evidence" value="ECO:0007669"/>
    <property type="project" value="UniProtKB-EC"/>
</dbReference>
<evidence type="ECO:0000259" key="8">
    <source>
        <dbReference type="Pfam" id="PF02803"/>
    </source>
</evidence>
<dbReference type="Gene3D" id="3.40.47.10">
    <property type="match status" value="1"/>
</dbReference>